<dbReference type="RefSeq" id="WP_172989146.1">
    <property type="nucleotide sequence ID" value="NZ_CP054038.1"/>
</dbReference>
<evidence type="ECO:0000313" key="2">
    <source>
        <dbReference type="EMBL" id="QKJ18705.1"/>
    </source>
</evidence>
<dbReference type="Pfam" id="PF11255">
    <property type="entry name" value="DUF3054"/>
    <property type="match status" value="1"/>
</dbReference>
<feature type="transmembrane region" description="Helical" evidence="1">
    <location>
        <begin position="100"/>
        <end position="122"/>
    </location>
</feature>
<name>A0A7D4U3K1_9MICO</name>
<proteinExistence type="predicted"/>
<gene>
    <name evidence="2" type="ORF">HQM25_04435</name>
</gene>
<organism evidence="2 3">
    <name type="scientific">Microbacterium hominis</name>
    <dbReference type="NCBI Taxonomy" id="162426"/>
    <lineage>
        <taxon>Bacteria</taxon>
        <taxon>Bacillati</taxon>
        <taxon>Actinomycetota</taxon>
        <taxon>Actinomycetes</taxon>
        <taxon>Micrococcales</taxon>
        <taxon>Microbacteriaceae</taxon>
        <taxon>Microbacterium</taxon>
    </lineage>
</organism>
<dbReference type="EMBL" id="CP054038">
    <property type="protein sequence ID" value="QKJ18705.1"/>
    <property type="molecule type" value="Genomic_DNA"/>
</dbReference>
<evidence type="ECO:0000256" key="1">
    <source>
        <dbReference type="SAM" id="Phobius"/>
    </source>
</evidence>
<feature type="transmembrane region" description="Helical" evidence="1">
    <location>
        <begin position="75"/>
        <end position="94"/>
    </location>
</feature>
<keyword evidence="1" id="KW-1133">Transmembrane helix</keyword>
<accession>A0A7D4U3K1</accession>
<feature type="transmembrane region" description="Helical" evidence="1">
    <location>
        <begin position="42"/>
        <end position="68"/>
    </location>
</feature>
<dbReference type="AlphaFoldDB" id="A0A7D4U3K1"/>
<dbReference type="InterPro" id="IPR021414">
    <property type="entry name" value="DUF3054"/>
</dbReference>
<dbReference type="Proteomes" id="UP000502498">
    <property type="component" value="Chromosome"/>
</dbReference>
<reference evidence="2 3" key="1">
    <citation type="submission" date="2020-05" db="EMBL/GenBank/DDBJ databases">
        <title>Strain PA2F3 complete genome.</title>
        <authorList>
            <person name="Kim Y.-S."/>
            <person name="Kim S.-J."/>
            <person name="Jung H.-k."/>
            <person name="Kim S.-E."/>
            <person name="Kim K.-H."/>
        </authorList>
    </citation>
    <scope>NUCLEOTIDE SEQUENCE [LARGE SCALE GENOMIC DNA]</scope>
    <source>
        <strain evidence="2 3">PA2F3</strain>
    </source>
</reference>
<evidence type="ECO:0000313" key="3">
    <source>
        <dbReference type="Proteomes" id="UP000502498"/>
    </source>
</evidence>
<protein>
    <submittedName>
        <fullName evidence="2">DUF3054 domain-containing protein</fullName>
    </submittedName>
</protein>
<keyword evidence="1" id="KW-0812">Transmembrane</keyword>
<keyword evidence="1" id="KW-0472">Membrane</keyword>
<sequence length="149" mass="15043">MTSRPATAARRPSARAIVGAAALDAALVTTFAAIGRASHGESAFAGLGATAWPFLVGLAAGWVATLAWRAPARPVRTGIGVWLVTVGIGMLLRAASGQGIAAAFIVVATITLAVFLVGWRLIAALIGRRRATAGARRGAPDAHGLSRAP</sequence>